<dbReference type="InterPro" id="IPR014710">
    <property type="entry name" value="RmlC-like_jellyroll"/>
</dbReference>
<evidence type="ECO:0000259" key="2">
    <source>
        <dbReference type="Pfam" id="PF07883"/>
    </source>
</evidence>
<evidence type="ECO:0000313" key="3">
    <source>
        <dbReference type="EMBL" id="MFC6891599.1"/>
    </source>
</evidence>
<reference evidence="3 4" key="1">
    <citation type="journal article" date="2019" name="Int. J. Syst. Evol. Microbiol.">
        <title>The Global Catalogue of Microorganisms (GCM) 10K type strain sequencing project: providing services to taxonomists for standard genome sequencing and annotation.</title>
        <authorList>
            <consortium name="The Broad Institute Genomics Platform"/>
            <consortium name="The Broad Institute Genome Sequencing Center for Infectious Disease"/>
            <person name="Wu L."/>
            <person name="Ma J."/>
        </authorList>
    </citation>
    <scope>NUCLEOTIDE SEQUENCE [LARGE SCALE GENOMIC DNA]</scope>
    <source>
        <strain evidence="3 4">SKJ47</strain>
    </source>
</reference>
<comment type="caution">
    <text evidence="3">The sequence shown here is derived from an EMBL/GenBank/DDBJ whole genome shotgun (WGS) entry which is preliminary data.</text>
</comment>
<sequence>MEIVTDEDVDPVEAVEGVHLTQEAAGDRISVQGYYFEPGSEVPEHSHEHEQAGVITAGTLTFVIEGERRLAHEGDSYVIPGGETHAAINEQDVPVEGYDLFSPPRLDPDWQE</sequence>
<dbReference type="InterPro" id="IPR052538">
    <property type="entry name" value="Flavonoid_dioxygenase-like"/>
</dbReference>
<evidence type="ECO:0000313" key="4">
    <source>
        <dbReference type="Proteomes" id="UP001596296"/>
    </source>
</evidence>
<proteinExistence type="predicted"/>
<dbReference type="RefSeq" id="WP_379740125.1">
    <property type="nucleotide sequence ID" value="NZ_JBHSVN010000001.1"/>
</dbReference>
<dbReference type="InterPro" id="IPR011051">
    <property type="entry name" value="RmlC_Cupin_sf"/>
</dbReference>
<name>A0ABD5UQ43_9EURY</name>
<dbReference type="Gene3D" id="2.60.120.10">
    <property type="entry name" value="Jelly Rolls"/>
    <property type="match status" value="1"/>
</dbReference>
<evidence type="ECO:0000256" key="1">
    <source>
        <dbReference type="SAM" id="MobiDB-lite"/>
    </source>
</evidence>
<dbReference type="Pfam" id="PF07883">
    <property type="entry name" value="Cupin_2"/>
    <property type="match status" value="1"/>
</dbReference>
<dbReference type="EMBL" id="JBHSXL010000003">
    <property type="protein sequence ID" value="MFC6891599.1"/>
    <property type="molecule type" value="Genomic_DNA"/>
</dbReference>
<dbReference type="Proteomes" id="UP001596296">
    <property type="component" value="Unassembled WGS sequence"/>
</dbReference>
<dbReference type="PANTHER" id="PTHR43346">
    <property type="entry name" value="LIGAND BINDING DOMAIN PROTEIN, PUTATIVE (AFU_ORTHOLOGUE AFUA_6G14370)-RELATED"/>
    <property type="match status" value="1"/>
</dbReference>
<feature type="region of interest" description="Disordered" evidence="1">
    <location>
        <begin position="93"/>
        <end position="112"/>
    </location>
</feature>
<protein>
    <submittedName>
        <fullName evidence="3">Cupin domain-containing protein</fullName>
    </submittedName>
</protein>
<gene>
    <name evidence="3" type="ORF">ACFQE9_03065</name>
</gene>
<accession>A0ABD5UQ43</accession>
<dbReference type="CDD" id="cd02238">
    <property type="entry name" value="cupin_KdgF"/>
    <property type="match status" value="1"/>
</dbReference>
<dbReference type="SUPFAM" id="SSF51182">
    <property type="entry name" value="RmlC-like cupins"/>
    <property type="match status" value="1"/>
</dbReference>
<organism evidence="3 4">
    <name type="scientific">Halopenitus salinus</name>
    <dbReference type="NCBI Taxonomy" id="1198295"/>
    <lineage>
        <taxon>Archaea</taxon>
        <taxon>Methanobacteriati</taxon>
        <taxon>Methanobacteriota</taxon>
        <taxon>Stenosarchaea group</taxon>
        <taxon>Halobacteria</taxon>
        <taxon>Halobacteriales</taxon>
        <taxon>Haloferacaceae</taxon>
        <taxon>Halopenitus</taxon>
    </lineage>
</organism>
<keyword evidence="4" id="KW-1185">Reference proteome</keyword>
<dbReference type="PANTHER" id="PTHR43346:SF1">
    <property type="entry name" value="QUERCETIN 2,3-DIOXYGENASE-RELATED"/>
    <property type="match status" value="1"/>
</dbReference>
<dbReference type="AlphaFoldDB" id="A0ABD5UQ43"/>
<feature type="domain" description="Cupin type-2" evidence="2">
    <location>
        <begin position="36"/>
        <end position="99"/>
    </location>
</feature>
<dbReference type="InterPro" id="IPR013096">
    <property type="entry name" value="Cupin_2"/>
</dbReference>